<keyword evidence="2" id="KW-1185">Reference proteome</keyword>
<gene>
    <name evidence="1" type="ORF">GCM10023260_10300</name>
</gene>
<organism evidence="1 2">
    <name type="scientific">Bartonella acomydis</name>
    <dbReference type="NCBI Taxonomy" id="686234"/>
    <lineage>
        <taxon>Bacteria</taxon>
        <taxon>Pseudomonadati</taxon>
        <taxon>Pseudomonadota</taxon>
        <taxon>Alphaproteobacteria</taxon>
        <taxon>Hyphomicrobiales</taxon>
        <taxon>Bartonellaceae</taxon>
        <taxon>Bartonella</taxon>
    </lineage>
</organism>
<reference evidence="2" key="1">
    <citation type="journal article" date="2019" name="Int. J. Syst. Evol. Microbiol.">
        <title>The Global Catalogue of Microorganisms (GCM) 10K type strain sequencing project: providing services to taxonomists for standard genome sequencing and annotation.</title>
        <authorList>
            <consortium name="The Broad Institute Genomics Platform"/>
            <consortium name="The Broad Institute Genome Sequencing Center for Infectious Disease"/>
            <person name="Wu L."/>
            <person name="Ma J."/>
        </authorList>
    </citation>
    <scope>NUCLEOTIDE SEQUENCE [LARGE SCALE GENOMIC DNA]</scope>
    <source>
        <strain evidence="2">JCM 17706</strain>
    </source>
</reference>
<dbReference type="EMBL" id="BAABIY010000030">
    <property type="protein sequence ID" value="GAA5099290.1"/>
    <property type="molecule type" value="Genomic_DNA"/>
</dbReference>
<sequence length="73" mass="8884">MNFNFENEECESWQSVKKERFNIKLSLYIGDVVIDEDLDLYNSFNFYWNIHRKGSNTNSRTNMFSRFTENIDK</sequence>
<accession>A0ABP9MNE3</accession>
<comment type="caution">
    <text evidence="1">The sequence shown here is derived from an EMBL/GenBank/DDBJ whole genome shotgun (WGS) entry which is preliminary data.</text>
</comment>
<protein>
    <submittedName>
        <fullName evidence="1">Uncharacterized protein</fullName>
    </submittedName>
</protein>
<name>A0ABP9MNE3_9HYPH</name>
<dbReference type="Proteomes" id="UP001501525">
    <property type="component" value="Unassembled WGS sequence"/>
</dbReference>
<evidence type="ECO:0000313" key="2">
    <source>
        <dbReference type="Proteomes" id="UP001501525"/>
    </source>
</evidence>
<evidence type="ECO:0000313" key="1">
    <source>
        <dbReference type="EMBL" id="GAA5099290.1"/>
    </source>
</evidence>
<proteinExistence type="predicted"/>